<evidence type="ECO:0000313" key="2">
    <source>
        <dbReference type="Proteomes" id="UP000306409"/>
    </source>
</evidence>
<keyword evidence="2" id="KW-1185">Reference proteome</keyword>
<evidence type="ECO:0000313" key="1">
    <source>
        <dbReference type="EMBL" id="QNU66725.1"/>
    </source>
</evidence>
<dbReference type="GO" id="GO:0003677">
    <property type="term" value="F:DNA binding"/>
    <property type="evidence" value="ECO:0007669"/>
    <property type="project" value="InterPro"/>
</dbReference>
<reference evidence="1 2" key="1">
    <citation type="submission" date="2020-09" db="EMBL/GenBank/DDBJ databases">
        <title>Characterization and genome sequencing of Ruminiclostridium sp. nov. MA18.</title>
        <authorList>
            <person name="Rettenmaier R."/>
            <person name="Kowollik M.-L."/>
            <person name="Liebl W."/>
            <person name="Zverlov V."/>
        </authorList>
    </citation>
    <scope>NUCLEOTIDE SEQUENCE [LARGE SCALE GENOMIC DNA]</scope>
    <source>
        <strain evidence="1 2">MA18</strain>
    </source>
</reference>
<dbReference type="RefSeq" id="WP_190530396.1">
    <property type="nucleotide sequence ID" value="NZ_CP061336.1"/>
</dbReference>
<name>A0A7H1VMW3_9FIRM</name>
<dbReference type="Proteomes" id="UP000306409">
    <property type="component" value="Chromosome"/>
</dbReference>
<dbReference type="EMBL" id="CP061336">
    <property type="protein sequence ID" value="QNU66725.1"/>
    <property type="molecule type" value="Genomic_DNA"/>
</dbReference>
<evidence type="ECO:0008006" key="3">
    <source>
        <dbReference type="Google" id="ProtNLM"/>
    </source>
</evidence>
<protein>
    <recommendedName>
        <fullName evidence="3">HTH cro/C1-type domain-containing protein</fullName>
    </recommendedName>
</protein>
<dbReference type="InterPro" id="IPR010982">
    <property type="entry name" value="Lambda_DNA-bd_dom_sf"/>
</dbReference>
<dbReference type="Gene3D" id="1.10.260.40">
    <property type="entry name" value="lambda repressor-like DNA-binding domains"/>
    <property type="match status" value="1"/>
</dbReference>
<proteinExistence type="predicted"/>
<organism evidence="1 2">
    <name type="scientific">Ruminiclostridium herbifermentans</name>
    <dbReference type="NCBI Taxonomy" id="2488810"/>
    <lineage>
        <taxon>Bacteria</taxon>
        <taxon>Bacillati</taxon>
        <taxon>Bacillota</taxon>
        <taxon>Clostridia</taxon>
        <taxon>Eubacteriales</taxon>
        <taxon>Oscillospiraceae</taxon>
        <taxon>Ruminiclostridium</taxon>
    </lineage>
</organism>
<gene>
    <name evidence="1" type="ORF">EHE19_018090</name>
</gene>
<dbReference type="AlphaFoldDB" id="A0A7H1VMW3"/>
<sequence length="67" mass="7551">MNEILRRQVNEFIKENGVIAKHIAKKINISPAMLCYFRHGKKGLGSENAKKLQEFLTKYSMSGGGIL</sequence>
<dbReference type="KEGG" id="rher:EHE19_018090"/>
<accession>A0A7H1VMW3</accession>